<organism evidence="4 5">
    <name type="scientific">Laspinema olomoucense D3b</name>
    <dbReference type="NCBI Taxonomy" id="2953688"/>
    <lineage>
        <taxon>Bacteria</taxon>
        <taxon>Bacillati</taxon>
        <taxon>Cyanobacteriota</taxon>
        <taxon>Cyanophyceae</taxon>
        <taxon>Oscillatoriophycideae</taxon>
        <taxon>Oscillatoriales</taxon>
        <taxon>Laspinemataceae</taxon>
        <taxon>Laspinema</taxon>
        <taxon>Laspinema olomoucense</taxon>
    </lineage>
</organism>
<evidence type="ECO:0000259" key="3">
    <source>
        <dbReference type="Pfam" id="PF03787"/>
    </source>
</evidence>
<protein>
    <submittedName>
        <fullName evidence="4">RAMP superfamily CRISPR-associated protein</fullName>
    </submittedName>
</protein>
<dbReference type="EMBL" id="JAMXFA010000037">
    <property type="protein sequence ID" value="MCT7980433.1"/>
    <property type="molecule type" value="Genomic_DNA"/>
</dbReference>
<dbReference type="Proteomes" id="UP001525961">
    <property type="component" value="Unassembled WGS sequence"/>
</dbReference>
<evidence type="ECO:0000313" key="5">
    <source>
        <dbReference type="Proteomes" id="UP001525961"/>
    </source>
</evidence>
<comment type="caution">
    <text evidence="4">The sequence shown here is derived from an EMBL/GenBank/DDBJ whole genome shotgun (WGS) entry which is preliminary data.</text>
</comment>
<accession>A0ABT2NCL5</accession>
<dbReference type="InterPro" id="IPR010172">
    <property type="entry name" value="CRISPR-assoc_prot_TM1791"/>
</dbReference>
<evidence type="ECO:0000256" key="1">
    <source>
        <dbReference type="ARBA" id="ARBA00023118"/>
    </source>
</evidence>
<evidence type="ECO:0000256" key="2">
    <source>
        <dbReference type="SAM" id="MobiDB-lite"/>
    </source>
</evidence>
<name>A0ABT2NCL5_9CYAN</name>
<dbReference type="PANTHER" id="PTHR39965">
    <property type="entry name" value="CRISPR SYSTEM CMR SUBUNIT CMR6"/>
    <property type="match status" value="1"/>
</dbReference>
<sequence length="647" mass="73054">MAPNAVQPPKKPEPPKKLQPPATPLAGPTPVKNTAKPKPPLVIPPVGAGNQGGGGGGNSNSPPSPWLCADREPQPDRTASFVEYLRWMRSPDSPQKDGTKVQILQIAEEKAQYQQRLQQLCDRTQAIAGKDNTFQVKCPWRIRVGGHRGPESILLPAFDALGMPYIPSATLRGVARTQAIRERMAAERVGWKEAEKQTARWFGSLDAKGSDRCGKVVFLDAYPLPNKAGLKVDMANNIWKWEGESLPIYDPNPNPFFSLEEPTFLIGLRLVNNCSDAKILDQVKAWLVTGLQGGIGSQVNSGYGELIRAGAGQPKDEFFRLEFTLQGQLIHGRQKFTQWNWNDRRQEWQMRGQPDSEVRPIAFKSMLRYWFRSFTLGVLPPEEVQRWEAQFFGGINPKQWGWLRVEILEGKVTQREPSPNHQGKNDDCGEQVGILVLRYSPEAPGNRQQAISSLFKTLTWMMFHLGGIGQGARRPCYSRQNRERAPWYRGSTLYPETKDSFWNLPDTIQEFKQRFQQRLQEFYQALNQVTQLAVNPRSPLQVGQVTSNRWSEAVDRNCRIVVVSGQNQDKPYALNLLHQEFHNLENNKNFDQAKSLCGGVQRGAVPSPIWIADLDAYQVVTVFGATADPRKNYLNLLRQPAQIWPMT</sequence>
<dbReference type="CDD" id="cd09726">
    <property type="entry name" value="RAMP_I_III"/>
    <property type="match status" value="1"/>
</dbReference>
<dbReference type="PANTHER" id="PTHR39965:SF1">
    <property type="entry name" value="CRISPR SYSTEM CMR SUBUNIT CMR6"/>
    <property type="match status" value="1"/>
</dbReference>
<feature type="region of interest" description="Disordered" evidence="2">
    <location>
        <begin position="1"/>
        <end position="73"/>
    </location>
</feature>
<gene>
    <name evidence="4" type="ORF">NG792_22175</name>
</gene>
<dbReference type="RefSeq" id="WP_261236851.1">
    <property type="nucleotide sequence ID" value="NZ_JAMXFA010000037.1"/>
</dbReference>
<dbReference type="InterPro" id="IPR005537">
    <property type="entry name" value="RAMP_III_fam"/>
</dbReference>
<evidence type="ECO:0000313" key="4">
    <source>
        <dbReference type="EMBL" id="MCT7980433.1"/>
    </source>
</evidence>
<feature type="compositionally biased region" description="Gly residues" evidence="2">
    <location>
        <begin position="49"/>
        <end position="58"/>
    </location>
</feature>
<keyword evidence="1" id="KW-0051">Antiviral defense</keyword>
<keyword evidence="5" id="KW-1185">Reference proteome</keyword>
<feature type="domain" description="CRISPR type III-associated protein" evidence="3">
    <location>
        <begin position="133"/>
        <end position="305"/>
    </location>
</feature>
<dbReference type="Pfam" id="PF03787">
    <property type="entry name" value="RAMPs"/>
    <property type="match status" value="1"/>
</dbReference>
<proteinExistence type="predicted"/>
<reference evidence="4 5" key="1">
    <citation type="journal article" date="2022" name="Front. Microbiol.">
        <title>High genomic differentiation and limited gene flow indicate recent cryptic speciation within the genus Laspinema (cyanobacteria).</title>
        <authorList>
            <person name="Stanojkovic A."/>
            <person name="Skoupy S."/>
            <person name="Skaloud P."/>
            <person name="Dvorak P."/>
        </authorList>
    </citation>
    <scope>NUCLEOTIDE SEQUENCE [LARGE SCALE GENOMIC DNA]</scope>
    <source>
        <strain evidence="4 5">D3b</strain>
    </source>
</reference>